<feature type="compositionally biased region" description="Low complexity" evidence="1">
    <location>
        <begin position="202"/>
        <end position="222"/>
    </location>
</feature>
<sequence>MSKFSSVSKDEVVPVFTRLIDNNEGKQVRFSARVLLKRDFTEKEIFSLWCLGQILGYSARHALKEAIYALTGAKISGEKARCDACYWVTLGQFNNLFSDIVLMLFQCIEDCRCPESYMSLFSGTWLHLSTHSLPVLDDEQILSVLSFVFNRGGRGKLDVHLRELGTEVKQIKVPEKHKCPHYFGPYPEITYITHKKKEKVATPGTPSTPSNTSSASSSTSSPLIPLPAIPVIKPGSESSNLFALTEEEAQELEREEAAKARPMSTLERFMQTTSLRFLSHDGALRLLSGYNKEWEKEVGKMGDEEKFGTMEFMCTTMILEQLQFARYDKNRVQMVWPERRCAIQKITDGVVKKLSIDKSVSDMIKETYNMSRVLYMKAISEGKIVSDLHGGTSVRVPPTPDQPAAPSVINPQPSTSRPSGIASIIEDRVQPADQPEFFTVRPPFKPGFIIVNVGSGFMYQKL</sequence>
<name>A0A8B0RLZ8_9MONO</name>
<evidence type="ECO:0000313" key="2">
    <source>
        <dbReference type="EMBL" id="QTW97810.1"/>
    </source>
</evidence>
<accession>A0A8B0RLZ8</accession>
<feature type="region of interest" description="Disordered" evidence="1">
    <location>
        <begin position="392"/>
        <end position="419"/>
    </location>
</feature>
<organism evidence="2">
    <name type="scientific">Mononegavirales sp</name>
    <dbReference type="NCBI Taxonomy" id="1955139"/>
    <lineage>
        <taxon>Viruses</taxon>
        <taxon>Riboviria</taxon>
        <taxon>Orthornavirae</taxon>
        <taxon>Negarnaviricota</taxon>
        <taxon>Haploviricotina</taxon>
        <taxon>Monjiviricetes</taxon>
        <taxon>Mononegavirales</taxon>
    </lineage>
</organism>
<proteinExistence type="predicted"/>
<reference evidence="2" key="1">
    <citation type="submission" date="2021-01" db="EMBL/GenBank/DDBJ databases">
        <authorList>
            <person name="Kang Y."/>
        </authorList>
    </citation>
    <scope>NUCLEOTIDE SEQUENCE</scope>
    <source>
        <strain evidence="2">YX518</strain>
    </source>
</reference>
<protein>
    <submittedName>
        <fullName evidence="2">Uncharacterized protein</fullName>
    </submittedName>
</protein>
<feature type="compositionally biased region" description="Polar residues" evidence="1">
    <location>
        <begin position="409"/>
        <end position="418"/>
    </location>
</feature>
<evidence type="ECO:0000256" key="1">
    <source>
        <dbReference type="SAM" id="MobiDB-lite"/>
    </source>
</evidence>
<feature type="region of interest" description="Disordered" evidence="1">
    <location>
        <begin position="197"/>
        <end position="222"/>
    </location>
</feature>
<dbReference type="EMBL" id="MW452297">
    <property type="protein sequence ID" value="QTW97810.1"/>
    <property type="molecule type" value="Viral_cRNA"/>
</dbReference>